<proteinExistence type="inferred from homology"/>
<dbReference type="PRINTS" id="PR00721">
    <property type="entry name" value="STOMATIN"/>
</dbReference>
<evidence type="ECO:0000256" key="1">
    <source>
        <dbReference type="ARBA" id="ARBA00008164"/>
    </source>
</evidence>
<evidence type="ECO:0000259" key="2">
    <source>
        <dbReference type="SMART" id="SM00244"/>
    </source>
</evidence>
<protein>
    <submittedName>
        <fullName evidence="3">Slipin family protein</fullName>
    </submittedName>
</protein>
<dbReference type="SUPFAM" id="SSF117892">
    <property type="entry name" value="Band 7/SPFH domain"/>
    <property type="match status" value="1"/>
</dbReference>
<name>A0ABP7CMA9_9MICO</name>
<dbReference type="InterPro" id="IPR043202">
    <property type="entry name" value="Band-7_stomatin-like"/>
</dbReference>
<evidence type="ECO:0000313" key="4">
    <source>
        <dbReference type="Proteomes" id="UP001501468"/>
    </source>
</evidence>
<evidence type="ECO:0000313" key="3">
    <source>
        <dbReference type="EMBL" id="GAA3693215.1"/>
    </source>
</evidence>
<sequence>MSLNRFTIEPRHCALRYRHGVLQQVLPSGRHRRLRGQRLVVLDLRERLTQVAPQEVLTSDGVSVRVSAVVRWAVGDPIAFAEVSDEPTATAYLAAQVALRDALSTVSADELVGRGAALPTARITAATAEVARRVGAEVAEVVVKDVIVPVELRAAAAELATARRRGEAQLEAARAETAALRSLANGAKLLDAHPALARLRLVQAAPPGTRIVLGVPDAVAVSDSLDQA</sequence>
<dbReference type="EMBL" id="BAABDC010000001">
    <property type="protein sequence ID" value="GAA3693215.1"/>
    <property type="molecule type" value="Genomic_DNA"/>
</dbReference>
<dbReference type="PANTHER" id="PTHR10264:SF83">
    <property type="entry name" value="BLL5629 PROTEIN"/>
    <property type="match status" value="1"/>
</dbReference>
<reference evidence="4" key="1">
    <citation type="journal article" date="2019" name="Int. J. Syst. Evol. Microbiol.">
        <title>The Global Catalogue of Microorganisms (GCM) 10K type strain sequencing project: providing services to taxonomists for standard genome sequencing and annotation.</title>
        <authorList>
            <consortium name="The Broad Institute Genomics Platform"/>
            <consortium name="The Broad Institute Genome Sequencing Center for Infectious Disease"/>
            <person name="Wu L."/>
            <person name="Ma J."/>
        </authorList>
    </citation>
    <scope>NUCLEOTIDE SEQUENCE [LARGE SCALE GENOMIC DNA]</scope>
    <source>
        <strain evidence="4">JCM 17125</strain>
    </source>
</reference>
<dbReference type="Proteomes" id="UP001501468">
    <property type="component" value="Unassembled WGS sequence"/>
</dbReference>
<dbReference type="RefSeq" id="WP_344941563.1">
    <property type="nucleotide sequence ID" value="NZ_BAABDC010000001.1"/>
</dbReference>
<comment type="caution">
    <text evidence="3">The sequence shown here is derived from an EMBL/GenBank/DDBJ whole genome shotgun (WGS) entry which is preliminary data.</text>
</comment>
<comment type="similarity">
    <text evidence="1">Belongs to the band 7/mec-2 family.</text>
</comment>
<feature type="domain" description="Band 7" evidence="2">
    <location>
        <begin position="3"/>
        <end position="160"/>
    </location>
</feature>
<dbReference type="SMART" id="SM00244">
    <property type="entry name" value="PHB"/>
    <property type="match status" value="1"/>
</dbReference>
<dbReference type="InterPro" id="IPR001107">
    <property type="entry name" value="Band_7"/>
</dbReference>
<gene>
    <name evidence="3" type="ORF">GCM10022399_07020</name>
</gene>
<accession>A0ABP7CMA9</accession>
<dbReference type="Pfam" id="PF01145">
    <property type="entry name" value="Band_7"/>
    <property type="match status" value="1"/>
</dbReference>
<dbReference type="InterPro" id="IPR001972">
    <property type="entry name" value="Stomatin_HflK_fam"/>
</dbReference>
<keyword evidence="4" id="KW-1185">Reference proteome</keyword>
<dbReference type="PANTHER" id="PTHR10264">
    <property type="entry name" value="BAND 7 PROTEIN-RELATED"/>
    <property type="match status" value="1"/>
</dbReference>
<organism evidence="3 4">
    <name type="scientific">Terrabacter ginsenosidimutans</name>
    <dbReference type="NCBI Taxonomy" id="490575"/>
    <lineage>
        <taxon>Bacteria</taxon>
        <taxon>Bacillati</taxon>
        <taxon>Actinomycetota</taxon>
        <taxon>Actinomycetes</taxon>
        <taxon>Micrococcales</taxon>
        <taxon>Intrasporangiaceae</taxon>
        <taxon>Terrabacter</taxon>
    </lineage>
</organism>
<dbReference type="Gene3D" id="3.30.479.30">
    <property type="entry name" value="Band 7 domain"/>
    <property type="match status" value="1"/>
</dbReference>
<dbReference type="InterPro" id="IPR036013">
    <property type="entry name" value="Band_7/SPFH_dom_sf"/>
</dbReference>